<dbReference type="RefSeq" id="WP_345311137.1">
    <property type="nucleotide sequence ID" value="NZ_BAABLN010000022.1"/>
</dbReference>
<evidence type="ECO:0000313" key="3">
    <source>
        <dbReference type="Proteomes" id="UP001501446"/>
    </source>
</evidence>
<reference evidence="3" key="1">
    <citation type="journal article" date="2019" name="Int. J. Syst. Evol. Microbiol.">
        <title>The Global Catalogue of Microorganisms (GCM) 10K type strain sequencing project: providing services to taxonomists for standard genome sequencing and annotation.</title>
        <authorList>
            <consortium name="The Broad Institute Genomics Platform"/>
            <consortium name="The Broad Institute Genome Sequencing Center for Infectious Disease"/>
            <person name="Wu L."/>
            <person name="Ma J."/>
        </authorList>
    </citation>
    <scope>NUCLEOTIDE SEQUENCE [LARGE SCALE GENOMIC DNA]</scope>
    <source>
        <strain evidence="3">JCM 18958</strain>
    </source>
</reference>
<name>A0ABP8X4P7_9MICC</name>
<dbReference type="EMBL" id="BAABLN010000022">
    <property type="protein sequence ID" value="GAA4698729.1"/>
    <property type="molecule type" value="Genomic_DNA"/>
</dbReference>
<evidence type="ECO:0000313" key="2">
    <source>
        <dbReference type="EMBL" id="GAA4698729.1"/>
    </source>
</evidence>
<evidence type="ECO:0000256" key="1">
    <source>
        <dbReference type="SAM" id="Phobius"/>
    </source>
</evidence>
<protein>
    <recommendedName>
        <fullName evidence="4">TIGR02611 family protein</fullName>
    </recommendedName>
</protein>
<keyword evidence="1" id="KW-0812">Transmembrane</keyword>
<dbReference type="InterPro" id="IPR019099">
    <property type="entry name" value="Uncharacterised_PGPGW_TM"/>
</dbReference>
<organism evidence="2 3">
    <name type="scientific">Kocuria gwangalliensis</name>
    <dbReference type="NCBI Taxonomy" id="501592"/>
    <lineage>
        <taxon>Bacteria</taxon>
        <taxon>Bacillati</taxon>
        <taxon>Actinomycetota</taxon>
        <taxon>Actinomycetes</taxon>
        <taxon>Micrococcales</taxon>
        <taxon>Micrococcaceae</taxon>
        <taxon>Kocuria</taxon>
    </lineage>
</organism>
<gene>
    <name evidence="2" type="ORF">GCM10025781_16060</name>
</gene>
<proteinExistence type="predicted"/>
<evidence type="ECO:0008006" key="4">
    <source>
        <dbReference type="Google" id="ProtNLM"/>
    </source>
</evidence>
<dbReference type="Proteomes" id="UP001501446">
    <property type="component" value="Unassembled WGS sequence"/>
</dbReference>
<keyword evidence="1" id="KW-0472">Membrane</keyword>
<feature type="transmembrane region" description="Helical" evidence="1">
    <location>
        <begin position="37"/>
        <end position="59"/>
    </location>
</feature>
<feature type="transmembrane region" description="Helical" evidence="1">
    <location>
        <begin position="65"/>
        <end position="82"/>
    </location>
</feature>
<sequence length="136" mass="15775">MSSELQEEIRRGEEGGRIQRTVLRVKAFSYKHPALRAIHLTLVTVLGALFVVLGIIMLVTPGPGWLFIFLGIGLWSTEFAWAHRLNQRVKRLALKAWRWWSNIVAEWRFRRARDKPHHLLQGPRHLRVTAHGTGKK</sequence>
<keyword evidence="3" id="KW-1185">Reference proteome</keyword>
<keyword evidence="1" id="KW-1133">Transmembrane helix</keyword>
<accession>A0ABP8X4P7</accession>
<comment type="caution">
    <text evidence="2">The sequence shown here is derived from an EMBL/GenBank/DDBJ whole genome shotgun (WGS) entry which is preliminary data.</text>
</comment>
<dbReference type="Pfam" id="PF09656">
    <property type="entry name" value="PGPGW"/>
    <property type="match status" value="1"/>
</dbReference>